<name>A0A7J7TKM9_PIPKU</name>
<keyword evidence="3" id="KW-1185">Reference proteome</keyword>
<sequence length="124" mass="14625">MAFLYTNSELTDRETKKAIPFTVVPKKLRYLGINLNKEVEDLYSGNYRTLKKDIKEDIKDGRTYHAHGLVESSSLKCPYYPKQFIDSMHSPLKYQWHIHRPRKNSQKIHLEKKTPNSCSNPEKE</sequence>
<feature type="compositionally biased region" description="Polar residues" evidence="1">
    <location>
        <begin position="115"/>
        <end position="124"/>
    </location>
</feature>
<gene>
    <name evidence="2" type="ORF">mPipKuh1_009351</name>
</gene>
<dbReference type="EMBL" id="JACAGB010000027">
    <property type="protein sequence ID" value="KAF6301344.1"/>
    <property type="molecule type" value="Genomic_DNA"/>
</dbReference>
<reference evidence="2 3" key="1">
    <citation type="journal article" date="2020" name="Nature">
        <title>Six reference-quality genomes reveal evolution of bat adaptations.</title>
        <authorList>
            <person name="Jebb D."/>
            <person name="Huang Z."/>
            <person name="Pippel M."/>
            <person name="Hughes G.M."/>
            <person name="Lavrichenko K."/>
            <person name="Devanna P."/>
            <person name="Winkler S."/>
            <person name="Jermiin L.S."/>
            <person name="Skirmuntt E.C."/>
            <person name="Katzourakis A."/>
            <person name="Burkitt-Gray L."/>
            <person name="Ray D.A."/>
            <person name="Sullivan K.A.M."/>
            <person name="Roscito J.G."/>
            <person name="Kirilenko B.M."/>
            <person name="Davalos L.M."/>
            <person name="Corthals A.P."/>
            <person name="Power M.L."/>
            <person name="Jones G."/>
            <person name="Ransome R.D."/>
            <person name="Dechmann D.K.N."/>
            <person name="Locatelli A.G."/>
            <person name="Puechmaille S.J."/>
            <person name="Fedrigo O."/>
            <person name="Jarvis E.D."/>
            <person name="Hiller M."/>
            <person name="Vernes S.C."/>
            <person name="Myers E.W."/>
            <person name="Teeling E.C."/>
        </authorList>
    </citation>
    <scope>NUCLEOTIDE SEQUENCE [LARGE SCALE GENOMIC DNA]</scope>
    <source>
        <strain evidence="2">MPipKuh1</strain>
        <tissue evidence="2">Flight muscle</tissue>
    </source>
</reference>
<proteinExistence type="predicted"/>
<dbReference type="AlphaFoldDB" id="A0A7J7TKM9"/>
<evidence type="ECO:0000256" key="1">
    <source>
        <dbReference type="SAM" id="MobiDB-lite"/>
    </source>
</evidence>
<feature type="region of interest" description="Disordered" evidence="1">
    <location>
        <begin position="102"/>
        <end position="124"/>
    </location>
</feature>
<evidence type="ECO:0000313" key="3">
    <source>
        <dbReference type="Proteomes" id="UP000558488"/>
    </source>
</evidence>
<protein>
    <submittedName>
        <fullName evidence="2">Uncharacterized protein</fullName>
    </submittedName>
</protein>
<organism evidence="2 3">
    <name type="scientific">Pipistrellus kuhlii</name>
    <name type="common">Kuhl's pipistrelle</name>
    <dbReference type="NCBI Taxonomy" id="59472"/>
    <lineage>
        <taxon>Eukaryota</taxon>
        <taxon>Metazoa</taxon>
        <taxon>Chordata</taxon>
        <taxon>Craniata</taxon>
        <taxon>Vertebrata</taxon>
        <taxon>Euteleostomi</taxon>
        <taxon>Mammalia</taxon>
        <taxon>Eutheria</taxon>
        <taxon>Laurasiatheria</taxon>
        <taxon>Chiroptera</taxon>
        <taxon>Yangochiroptera</taxon>
        <taxon>Vespertilionidae</taxon>
        <taxon>Pipistrellus</taxon>
    </lineage>
</organism>
<comment type="caution">
    <text evidence="2">The sequence shown here is derived from an EMBL/GenBank/DDBJ whole genome shotgun (WGS) entry which is preliminary data.</text>
</comment>
<dbReference type="Proteomes" id="UP000558488">
    <property type="component" value="Unassembled WGS sequence"/>
</dbReference>
<evidence type="ECO:0000313" key="2">
    <source>
        <dbReference type="EMBL" id="KAF6301344.1"/>
    </source>
</evidence>
<accession>A0A7J7TKM9</accession>